<proteinExistence type="predicted"/>
<comment type="caution">
    <text evidence="1">The sequence shown here is derived from an EMBL/GenBank/DDBJ whole genome shotgun (WGS) entry which is preliminary data.</text>
</comment>
<protein>
    <submittedName>
        <fullName evidence="1">Uncharacterized protein</fullName>
    </submittedName>
</protein>
<sequence length="92" mass="10839">MPKLIASVVNARTDPLVMDGYIALGVGQRSREWYRAMQEYWLRFAHICQWRITDSIHKKGNNLCGYGLVYKPRCVFKRCRARQLKGYETIEL</sequence>
<organism evidence="1">
    <name type="scientific">marine sediment metagenome</name>
    <dbReference type="NCBI Taxonomy" id="412755"/>
    <lineage>
        <taxon>unclassified sequences</taxon>
        <taxon>metagenomes</taxon>
        <taxon>ecological metagenomes</taxon>
    </lineage>
</organism>
<dbReference type="EMBL" id="LAZR01000403">
    <property type="protein sequence ID" value="KKN70422.1"/>
    <property type="molecule type" value="Genomic_DNA"/>
</dbReference>
<dbReference type="AlphaFoldDB" id="A0A0F9T6A5"/>
<reference evidence="1" key="1">
    <citation type="journal article" date="2015" name="Nature">
        <title>Complex archaea that bridge the gap between prokaryotes and eukaryotes.</title>
        <authorList>
            <person name="Spang A."/>
            <person name="Saw J.H."/>
            <person name="Jorgensen S.L."/>
            <person name="Zaremba-Niedzwiedzka K."/>
            <person name="Martijn J."/>
            <person name="Lind A.E."/>
            <person name="van Eijk R."/>
            <person name="Schleper C."/>
            <person name="Guy L."/>
            <person name="Ettema T.J."/>
        </authorList>
    </citation>
    <scope>NUCLEOTIDE SEQUENCE</scope>
</reference>
<accession>A0A0F9T6A5</accession>
<name>A0A0F9T6A5_9ZZZZ</name>
<evidence type="ECO:0000313" key="1">
    <source>
        <dbReference type="EMBL" id="KKN70422.1"/>
    </source>
</evidence>
<gene>
    <name evidence="1" type="ORF">LCGC14_0431170</name>
</gene>